<organism evidence="2 3">
    <name type="scientific">Enterocloster hominis</name>
    <name type="common">ex Liu et al. 2021</name>
    <dbReference type="NCBI Taxonomy" id="2763663"/>
    <lineage>
        <taxon>Bacteria</taxon>
        <taxon>Bacillati</taxon>
        <taxon>Bacillota</taxon>
        <taxon>Clostridia</taxon>
        <taxon>Lachnospirales</taxon>
        <taxon>Lachnospiraceae</taxon>
        <taxon>Enterocloster</taxon>
    </lineage>
</organism>
<evidence type="ECO:0000313" key="3">
    <source>
        <dbReference type="Proteomes" id="UP000647491"/>
    </source>
</evidence>
<feature type="compositionally biased region" description="Basic and acidic residues" evidence="1">
    <location>
        <begin position="342"/>
        <end position="370"/>
    </location>
</feature>
<reference evidence="2 3" key="1">
    <citation type="submission" date="2020-08" db="EMBL/GenBank/DDBJ databases">
        <title>Genome public.</title>
        <authorList>
            <person name="Liu C."/>
            <person name="Sun Q."/>
        </authorList>
    </citation>
    <scope>NUCLEOTIDE SEQUENCE [LARGE SCALE GENOMIC DNA]</scope>
    <source>
        <strain evidence="2 3">BX10</strain>
    </source>
</reference>
<feature type="compositionally biased region" description="Acidic residues" evidence="1">
    <location>
        <begin position="380"/>
        <end position="390"/>
    </location>
</feature>
<dbReference type="InterPro" id="IPR011990">
    <property type="entry name" value="TPR-like_helical_dom_sf"/>
</dbReference>
<feature type="region of interest" description="Disordered" evidence="1">
    <location>
        <begin position="219"/>
        <end position="238"/>
    </location>
</feature>
<sequence length="703" mass="80781">MDKYEFNIKVEQIKKMVSRGDYETAMKIADTIDWHRVRNASLLSMIAEIYEKNKEYQEAKDILLLAFERAPIGKRLLYKLTDLALKEGNVAEAEAYYREFCDLAQDDSRQYLLRYLILKAKKAPLDQLIRALETYTAVEVDEKWLYELAELYHKGGMGDQCVRTCDKIMLLFGLGKYVEKAMDLKLEYEPLNKYQMDLVENRDKYEAKLRAVEEEFAGNPSYQDDYEDGREAAKLEEPSYDVEKEVVMRLHEDAQTQKLAREMSKLSDTAAHTVEVEEDDMDATRTLDDLRSIKEIRPTRRVLDVEAEREGEESDREIERQRMAIRAAKAREEMEEEALRRAEEERELARREEEERRARKQAEIDRERAMRRSVRTIRPEEEEDDSDSLELESLDEGLDLNNLMIEAVNDEDGLAAALDALREIHRELGHKNPVAKISSEKLNKRGISAVASRLAGKDLIIEHAAGLSNAVQNELDELMERDKSGMIVVLIDTPENLEALHGNNMSLASKFQYIGADSRAQEKQQNEAALEEALLKQTEVQEKIAQEVVQGREPEPEDGFDGRTEDFRDMPEARREEPPHLEQEEPVREMAAAAPKMAAGAPKEDDLDDSTEMELEEFAQYACKYAADIDCSITGKSMLALYERIEMMEEDGVRLTRKAAVDLIEEAADKAEKPSLGKKITGLFSSKYDKEGHLILREDNFFD</sequence>
<accession>A0ABR7NTH3</accession>
<feature type="region of interest" description="Disordered" evidence="1">
    <location>
        <begin position="546"/>
        <end position="594"/>
    </location>
</feature>
<proteinExistence type="predicted"/>
<evidence type="ECO:0008006" key="4">
    <source>
        <dbReference type="Google" id="ProtNLM"/>
    </source>
</evidence>
<protein>
    <recommendedName>
        <fullName evidence="4">Tetratricopeptide repeat protein</fullName>
    </recommendedName>
</protein>
<dbReference type="Proteomes" id="UP000647491">
    <property type="component" value="Unassembled WGS sequence"/>
</dbReference>
<name>A0ABR7NTH3_9FIRM</name>
<comment type="caution">
    <text evidence="2">The sequence shown here is derived from an EMBL/GenBank/DDBJ whole genome shotgun (WGS) entry which is preliminary data.</text>
</comment>
<dbReference type="RefSeq" id="WP_262427667.1">
    <property type="nucleotide sequence ID" value="NZ_JACRTJ010000019.1"/>
</dbReference>
<feature type="compositionally biased region" description="Basic and acidic residues" evidence="1">
    <location>
        <begin position="229"/>
        <end position="238"/>
    </location>
</feature>
<gene>
    <name evidence="2" type="ORF">H8708_09250</name>
</gene>
<feature type="region of interest" description="Disordered" evidence="1">
    <location>
        <begin position="342"/>
        <end position="390"/>
    </location>
</feature>
<dbReference type="EMBL" id="JACRTJ010000019">
    <property type="protein sequence ID" value="MBC8599407.1"/>
    <property type="molecule type" value="Genomic_DNA"/>
</dbReference>
<dbReference type="SUPFAM" id="SSF48452">
    <property type="entry name" value="TPR-like"/>
    <property type="match status" value="1"/>
</dbReference>
<evidence type="ECO:0000256" key="1">
    <source>
        <dbReference type="SAM" id="MobiDB-lite"/>
    </source>
</evidence>
<feature type="compositionally biased region" description="Basic and acidic residues" evidence="1">
    <location>
        <begin position="546"/>
        <end position="588"/>
    </location>
</feature>
<dbReference type="Gene3D" id="1.25.40.10">
    <property type="entry name" value="Tetratricopeptide repeat domain"/>
    <property type="match status" value="1"/>
</dbReference>
<evidence type="ECO:0000313" key="2">
    <source>
        <dbReference type="EMBL" id="MBC8599407.1"/>
    </source>
</evidence>
<keyword evidence="3" id="KW-1185">Reference proteome</keyword>